<dbReference type="OrthoDB" id="4791513at2759"/>
<comment type="caution">
    <text evidence="1">The sequence shown here is derived from an EMBL/GenBank/DDBJ whole genome shotgun (WGS) entry which is preliminary data.</text>
</comment>
<reference evidence="1" key="1">
    <citation type="journal article" date="2021" name="Nat. Commun.">
        <title>Genetic determinants of endophytism in the Arabidopsis root mycobiome.</title>
        <authorList>
            <person name="Mesny F."/>
            <person name="Miyauchi S."/>
            <person name="Thiergart T."/>
            <person name="Pickel B."/>
            <person name="Atanasova L."/>
            <person name="Karlsson M."/>
            <person name="Huettel B."/>
            <person name="Barry K.W."/>
            <person name="Haridas S."/>
            <person name="Chen C."/>
            <person name="Bauer D."/>
            <person name="Andreopoulos W."/>
            <person name="Pangilinan J."/>
            <person name="LaButti K."/>
            <person name="Riley R."/>
            <person name="Lipzen A."/>
            <person name="Clum A."/>
            <person name="Drula E."/>
            <person name="Henrissat B."/>
            <person name="Kohler A."/>
            <person name="Grigoriev I.V."/>
            <person name="Martin F.M."/>
            <person name="Hacquard S."/>
        </authorList>
    </citation>
    <scope>NUCLEOTIDE SEQUENCE</scope>
    <source>
        <strain evidence="1">MPI-SDFR-AT-0117</strain>
    </source>
</reference>
<organism evidence="1 2">
    <name type="scientific">Plectosphaerella plurivora</name>
    <dbReference type="NCBI Taxonomy" id="936078"/>
    <lineage>
        <taxon>Eukaryota</taxon>
        <taxon>Fungi</taxon>
        <taxon>Dikarya</taxon>
        <taxon>Ascomycota</taxon>
        <taxon>Pezizomycotina</taxon>
        <taxon>Sordariomycetes</taxon>
        <taxon>Hypocreomycetidae</taxon>
        <taxon>Glomerellales</taxon>
        <taxon>Plectosphaerellaceae</taxon>
        <taxon>Plectosphaerella</taxon>
    </lineage>
</organism>
<name>A0A9P8VHL6_9PEZI</name>
<accession>A0A9P8VHL6</accession>
<evidence type="ECO:0000313" key="2">
    <source>
        <dbReference type="Proteomes" id="UP000770015"/>
    </source>
</evidence>
<dbReference type="Proteomes" id="UP000770015">
    <property type="component" value="Unassembled WGS sequence"/>
</dbReference>
<dbReference type="EMBL" id="JAGSXJ010000005">
    <property type="protein sequence ID" value="KAH6691449.1"/>
    <property type="molecule type" value="Genomic_DNA"/>
</dbReference>
<evidence type="ECO:0000313" key="1">
    <source>
        <dbReference type="EMBL" id="KAH6691449.1"/>
    </source>
</evidence>
<protein>
    <submittedName>
        <fullName evidence="1">Uncharacterized protein</fullName>
    </submittedName>
</protein>
<dbReference type="AlphaFoldDB" id="A0A9P8VHL6"/>
<proteinExistence type="predicted"/>
<keyword evidence="2" id="KW-1185">Reference proteome</keyword>
<gene>
    <name evidence="1" type="ORF">F5X68DRAFT_201925</name>
</gene>
<sequence length="551" mass="62160">MGKRRRDRIQATRKVVKAFLTVTGVNLARSVLSIEQENNTLRVSAWAQSLSRRGLPPDTLIYKGHPPLDNAAAVAARDANTDIKELRAVLRKGLGEEPSKDRIACAEDDRRHDLWRYQATHQLIATVRSGRQEPHLRGWLYDNVTLSAVATPHDATSLWTALSYCVSGHFEHAMKIKASIYSFFYEVMNKGSGRGCGRHSRYRMYHHLQRSSLRRTSAEEKKDWGSMSLFRSLAVNDPGAGPPGFTRFEEIFWVIADFFGTEVVVFTPKHRARGGLDPVDGYTLYNTSVYGLSPGLAGWPTTPSPLEGTAHHSRGPRFFNAEHQILLVTDRECEYVMPVRKAPMLQGPGAGGDPSIDTAHYDDGDRWFKWGPRGRQLIRPPNIWLMHSSVAPQVGPMQPIDPGGFLPWIPASVLDVPQAATARHENALQSQPQDGWMAPKELWDTFEARIDAPQMARLPEDDATINAWTTWMDSRYTNVPPLQTARYMYRDGPRPRRRFKHQAQAQLFESIREAYMGGWAVPYDPLNGMFSVQLTDEDGETWLRDDDDVAG</sequence>